<dbReference type="InterPro" id="IPR038408">
    <property type="entry name" value="GNK2_sf"/>
</dbReference>
<feature type="chain" id="PRO_5042104342" description="Gnk2-homologous domain-containing protein" evidence="4">
    <location>
        <begin position="24"/>
        <end position="493"/>
    </location>
</feature>
<dbReference type="FunFam" id="3.30.430.20:FF:000002">
    <property type="entry name" value="Cysteine-rich receptor-like protein kinase 10"/>
    <property type="match status" value="1"/>
</dbReference>
<protein>
    <recommendedName>
        <fullName evidence="5">Gnk2-homologous domain-containing protein</fullName>
    </recommendedName>
</protein>
<dbReference type="Proteomes" id="UP001237642">
    <property type="component" value="Unassembled WGS sequence"/>
</dbReference>
<organism evidence="6 7">
    <name type="scientific">Heracleum sosnowskyi</name>
    <dbReference type="NCBI Taxonomy" id="360622"/>
    <lineage>
        <taxon>Eukaryota</taxon>
        <taxon>Viridiplantae</taxon>
        <taxon>Streptophyta</taxon>
        <taxon>Embryophyta</taxon>
        <taxon>Tracheophyta</taxon>
        <taxon>Spermatophyta</taxon>
        <taxon>Magnoliopsida</taxon>
        <taxon>eudicotyledons</taxon>
        <taxon>Gunneridae</taxon>
        <taxon>Pentapetalae</taxon>
        <taxon>asterids</taxon>
        <taxon>campanulids</taxon>
        <taxon>Apiales</taxon>
        <taxon>Apiaceae</taxon>
        <taxon>Apioideae</taxon>
        <taxon>apioid superclade</taxon>
        <taxon>Tordylieae</taxon>
        <taxon>Tordyliinae</taxon>
        <taxon>Heracleum</taxon>
    </lineage>
</organism>
<feature type="domain" description="Gnk2-homologous" evidence="5">
    <location>
        <begin position="132"/>
        <end position="238"/>
    </location>
</feature>
<dbReference type="PROSITE" id="PS51473">
    <property type="entry name" value="GNK2"/>
    <property type="match status" value="3"/>
</dbReference>
<name>A0AAD8HEH6_9APIA</name>
<feature type="region of interest" description="Disordered" evidence="3">
    <location>
        <begin position="244"/>
        <end position="270"/>
    </location>
</feature>
<evidence type="ECO:0000256" key="1">
    <source>
        <dbReference type="ARBA" id="ARBA00022729"/>
    </source>
</evidence>
<proteinExistence type="predicted"/>
<dbReference type="PANTHER" id="PTHR32099">
    <property type="entry name" value="CYSTEINE-RICH REPEAT SECRETORY PROTEIN"/>
    <property type="match status" value="1"/>
</dbReference>
<dbReference type="CDD" id="cd23509">
    <property type="entry name" value="Gnk2-like"/>
    <property type="match status" value="3"/>
</dbReference>
<evidence type="ECO:0000313" key="6">
    <source>
        <dbReference type="EMBL" id="KAK1364829.1"/>
    </source>
</evidence>
<evidence type="ECO:0000259" key="5">
    <source>
        <dbReference type="PROSITE" id="PS51473"/>
    </source>
</evidence>
<keyword evidence="2" id="KW-0677">Repeat</keyword>
<dbReference type="EMBL" id="JAUIZM010000009">
    <property type="protein sequence ID" value="KAK1364829.1"/>
    <property type="molecule type" value="Genomic_DNA"/>
</dbReference>
<keyword evidence="7" id="KW-1185">Reference proteome</keyword>
<feature type="domain" description="Gnk2-homologous" evidence="5">
    <location>
        <begin position="28"/>
        <end position="126"/>
    </location>
</feature>
<sequence length="493" mass="54134">MGFDGYIVVFLSIILQLLGITTAEINFIEHYCNFKYDANYTSNSQFQKYLDTLPSFITSDASFHSFTIGESEKVYVIALCRADVKPDACRSCLIDSNSKLRELCPSEKESIGWSDNCMLRYSDRTIFNSVSTFPNAYAYNPTMAKNVDPFNKVVRSLLDHLNDKASGGNSVIKFASGNMSTADETIYGLVQCTPDLNPSQCKNCLVRSFGYLRNCCNGKVGGRVVMPSCNFRYEIGRFYDEPHEAAVAPPPPPKPIAPPLSPPSKGQGGKNQCISNYSIRNNGNKCESHLVDYLLSHFTIGESDDKVNVIALCRGDVKPDVCQSCLVDSSSKLRELCPHEKDSIAWSDNCMLRYSDRAIFSNVSTSPYVYAYNPTMAKNVIGFNKVLRNLLDNLSVEASQGDSVLKFATGNMSVGGRVLMPSCNFRYEIGSFYNETQKAVVTPSPQPVGSTAPDNVLEFVPSVRPPANGKGGKNNSFLITLSAIFAAAVIATF</sequence>
<evidence type="ECO:0000256" key="4">
    <source>
        <dbReference type="SAM" id="SignalP"/>
    </source>
</evidence>
<dbReference type="Pfam" id="PF01657">
    <property type="entry name" value="Stress-antifung"/>
    <property type="match status" value="3"/>
</dbReference>
<gene>
    <name evidence="6" type="ORF">POM88_040390</name>
</gene>
<reference evidence="6" key="1">
    <citation type="submission" date="2023-02" db="EMBL/GenBank/DDBJ databases">
        <title>Genome of toxic invasive species Heracleum sosnowskyi carries increased number of genes despite the absence of recent whole-genome duplications.</title>
        <authorList>
            <person name="Schelkunov M."/>
            <person name="Shtratnikova V."/>
            <person name="Makarenko M."/>
            <person name="Klepikova A."/>
            <person name="Omelchenko D."/>
            <person name="Novikova G."/>
            <person name="Obukhova E."/>
            <person name="Bogdanov V."/>
            <person name="Penin A."/>
            <person name="Logacheva M."/>
        </authorList>
    </citation>
    <scope>NUCLEOTIDE SEQUENCE</scope>
    <source>
        <strain evidence="6">Hsosn_3</strain>
        <tissue evidence="6">Leaf</tissue>
    </source>
</reference>
<dbReference type="InterPro" id="IPR002902">
    <property type="entry name" value="GNK2"/>
</dbReference>
<feature type="compositionally biased region" description="Pro residues" evidence="3">
    <location>
        <begin position="248"/>
        <end position="262"/>
    </location>
</feature>
<reference evidence="6" key="2">
    <citation type="submission" date="2023-05" db="EMBL/GenBank/DDBJ databases">
        <authorList>
            <person name="Schelkunov M.I."/>
        </authorList>
    </citation>
    <scope>NUCLEOTIDE SEQUENCE</scope>
    <source>
        <strain evidence="6">Hsosn_3</strain>
        <tissue evidence="6">Leaf</tissue>
    </source>
</reference>
<comment type="caution">
    <text evidence="6">The sequence shown here is derived from an EMBL/GenBank/DDBJ whole genome shotgun (WGS) entry which is preliminary data.</text>
</comment>
<keyword evidence="1 4" id="KW-0732">Signal</keyword>
<evidence type="ECO:0000313" key="7">
    <source>
        <dbReference type="Proteomes" id="UP001237642"/>
    </source>
</evidence>
<dbReference type="Gene3D" id="3.30.430.20">
    <property type="entry name" value="Gnk2 domain, C-X8-C-X2-C motif"/>
    <property type="match status" value="3"/>
</dbReference>
<evidence type="ECO:0000256" key="3">
    <source>
        <dbReference type="SAM" id="MobiDB-lite"/>
    </source>
</evidence>
<feature type="domain" description="Gnk2-homologous" evidence="5">
    <location>
        <begin position="248"/>
        <end position="359"/>
    </location>
</feature>
<feature type="signal peptide" evidence="4">
    <location>
        <begin position="1"/>
        <end position="23"/>
    </location>
</feature>
<dbReference type="PANTHER" id="PTHR32099:SF51">
    <property type="entry name" value="CYSTEINE-RICH RECEPTOR-LIKE PROTEIN KINASE 25 ISOFORM X1"/>
    <property type="match status" value="1"/>
</dbReference>
<accession>A0AAD8HEH6</accession>
<dbReference type="AlphaFoldDB" id="A0AAD8HEH6"/>
<evidence type="ECO:0000256" key="2">
    <source>
        <dbReference type="ARBA" id="ARBA00022737"/>
    </source>
</evidence>